<keyword evidence="9 19" id="KW-0573">Peptidoglycan synthesis</keyword>
<dbReference type="Gene3D" id="3.90.190.20">
    <property type="entry name" value="Mur ligase, C-terminal domain"/>
    <property type="match status" value="1"/>
</dbReference>
<dbReference type="InterPro" id="IPR000713">
    <property type="entry name" value="Mur_ligase_N"/>
</dbReference>
<sequence>MSSFEKTLAEIIDTMKQVEVLGDTQTVINGIAHDSRTVSPGNLYVCIRGYQADGHAFAEAAVRAGATALAVEEFLPLAVPQLKFTDTRKAMGFLAAEVFGKPSDRLELVGVTGTNGKTTVTHLIERIVQQSGKKTGLIGTLGSRIGNNAYPGQHTTPESTEIQLLLAEMVAENVDLAVMEVSSHALDLGRVNGCVFNAGIFTNLTQDHLDYHKDMQEYLKAKALLFSGLNGGKAGQLAVLNADDGSCVFLKEQAGCRVVTYGVDNEADYRAVNIRLSDRGVEFDVLFHGKSAELFYSTPGKFSVYNVLAAIAWALESGYPTEIVMQALHSIKGVPGRFESIRKGQPFLVIVDYAHTPDGLENVLRTAREITAGKLITVFGCGGDRDRKKRPLMGEAASRFSDYIVVTSDNPRTEDPDEIIEDIIPGLKSANYKVIKDRRSAIDEACMAAGSGDTVLIAGKGHEDYQILGTEKIHFDDREEADKVLRRLGYVE</sequence>
<keyword evidence="11 19" id="KW-0961">Cell wall biogenesis/degradation</keyword>
<feature type="binding site" evidence="19">
    <location>
        <begin position="409"/>
        <end position="412"/>
    </location>
    <ligand>
        <name>meso-2,6-diaminopimelate</name>
        <dbReference type="ChEBI" id="CHEBI:57791"/>
    </ligand>
</feature>
<dbReference type="GO" id="GO:0005524">
    <property type="term" value="F:ATP binding"/>
    <property type="evidence" value="ECO:0007669"/>
    <property type="project" value="UniProtKB-UniRule"/>
</dbReference>
<dbReference type="Gene3D" id="3.40.1390.10">
    <property type="entry name" value="MurE/MurF, N-terminal domain"/>
    <property type="match status" value="1"/>
</dbReference>
<dbReference type="InterPro" id="IPR013221">
    <property type="entry name" value="Mur_ligase_cen"/>
</dbReference>
<dbReference type="GO" id="GO:0051301">
    <property type="term" value="P:cell division"/>
    <property type="evidence" value="ECO:0007669"/>
    <property type="project" value="UniProtKB-KW"/>
</dbReference>
<dbReference type="GO" id="GO:0008765">
    <property type="term" value="F:UDP-N-acetylmuramoylalanyl-D-glutamate-2,6-diaminopimelate ligase activity"/>
    <property type="evidence" value="ECO:0007669"/>
    <property type="project" value="UniProtKB-UniRule"/>
</dbReference>
<dbReference type="SUPFAM" id="SSF53623">
    <property type="entry name" value="MurD-like peptide ligases, catalytic domain"/>
    <property type="match status" value="1"/>
</dbReference>
<dbReference type="Proteomes" id="UP000430508">
    <property type="component" value="Chromosome"/>
</dbReference>
<dbReference type="GO" id="GO:0000287">
    <property type="term" value="F:magnesium ion binding"/>
    <property type="evidence" value="ECO:0007669"/>
    <property type="project" value="UniProtKB-UniRule"/>
</dbReference>
<keyword evidence="19" id="KW-0460">Magnesium</keyword>
<feature type="domain" description="Mur ligase C-terminal" evidence="22">
    <location>
        <begin position="336"/>
        <end position="461"/>
    </location>
</feature>
<comment type="caution">
    <text evidence="19">Lacks conserved residue(s) required for the propagation of feature annotation.</text>
</comment>
<dbReference type="GO" id="GO:0009252">
    <property type="term" value="P:peptidoglycan biosynthetic process"/>
    <property type="evidence" value="ECO:0007669"/>
    <property type="project" value="UniProtKB-UniRule"/>
</dbReference>
<evidence type="ECO:0000256" key="15">
    <source>
        <dbReference type="ARBA" id="ARBA00072883"/>
    </source>
</evidence>
<keyword evidence="8 19" id="KW-0133">Cell shape</keyword>
<feature type="binding site" evidence="19">
    <location>
        <begin position="155"/>
        <end position="156"/>
    </location>
    <ligand>
        <name>UDP-N-acetyl-alpha-D-muramoyl-L-alanyl-D-glutamate</name>
        <dbReference type="ChEBI" id="CHEBI:83900"/>
    </ligand>
</feature>
<evidence type="ECO:0000256" key="3">
    <source>
        <dbReference type="ARBA" id="ARBA00022490"/>
    </source>
</evidence>
<evidence type="ECO:0000256" key="19">
    <source>
        <dbReference type="HAMAP-Rule" id="MF_00208"/>
    </source>
</evidence>
<dbReference type="EMBL" id="CP046996">
    <property type="protein sequence ID" value="QHA01196.1"/>
    <property type="molecule type" value="Genomic_DNA"/>
</dbReference>
<evidence type="ECO:0000259" key="22">
    <source>
        <dbReference type="Pfam" id="PF02875"/>
    </source>
</evidence>
<dbReference type="NCBIfam" id="NF001126">
    <property type="entry name" value="PRK00139.1-4"/>
    <property type="match status" value="1"/>
</dbReference>
<evidence type="ECO:0000256" key="20">
    <source>
        <dbReference type="RuleBase" id="RU004135"/>
    </source>
</evidence>
<keyword evidence="3 19" id="KW-0963">Cytoplasm</keyword>
<dbReference type="NCBIfam" id="TIGR01085">
    <property type="entry name" value="murE"/>
    <property type="match status" value="1"/>
</dbReference>
<feature type="domain" description="Mur ligase N-terminal catalytic" evidence="21">
    <location>
        <begin position="28"/>
        <end position="73"/>
    </location>
</feature>
<keyword evidence="6 19" id="KW-0547">Nucleotide-binding</keyword>
<feature type="binding site" evidence="19">
    <location>
        <position position="459"/>
    </location>
    <ligand>
        <name>meso-2,6-diaminopimelate</name>
        <dbReference type="ChEBI" id="CHEBI:57791"/>
    </ligand>
</feature>
<dbReference type="InterPro" id="IPR004101">
    <property type="entry name" value="Mur_ligase_C"/>
</dbReference>
<evidence type="ECO:0000259" key="21">
    <source>
        <dbReference type="Pfam" id="PF01225"/>
    </source>
</evidence>
<dbReference type="PROSITE" id="PS01011">
    <property type="entry name" value="FOLYLPOLYGLU_SYNT_1"/>
    <property type="match status" value="1"/>
</dbReference>
<evidence type="ECO:0000256" key="6">
    <source>
        <dbReference type="ARBA" id="ARBA00022741"/>
    </source>
</evidence>
<dbReference type="SUPFAM" id="SSF63418">
    <property type="entry name" value="MurE/MurF N-terminal domain"/>
    <property type="match status" value="1"/>
</dbReference>
<evidence type="ECO:0000256" key="4">
    <source>
        <dbReference type="ARBA" id="ARBA00022598"/>
    </source>
</evidence>
<comment type="PTM">
    <text evidence="19">Carboxylation is probably crucial for Mg(2+) binding and, consequently, for the gamma-phosphate positioning of ATP.</text>
</comment>
<evidence type="ECO:0000313" key="24">
    <source>
        <dbReference type="EMBL" id="QHA01196.1"/>
    </source>
</evidence>
<protein>
    <recommendedName>
        <fullName evidence="15 19">UDP-N-acetylmuramoyl-L-alanyl-D-glutamate--2,6-diaminopimelate ligase</fullName>
        <ecNumber evidence="14 19">6.3.2.13</ecNumber>
    </recommendedName>
    <alternativeName>
        <fullName evidence="16 19">Meso-A2pm-adding enzyme</fullName>
    </alternativeName>
    <alternativeName>
        <fullName evidence="17 19">Meso-diaminopimelate-adding enzyme</fullName>
    </alternativeName>
    <alternativeName>
        <fullName evidence="18 19">UDP-MurNAc-L-Ala-D-Glu:meso-diaminopimelate ligase</fullName>
    </alternativeName>
    <alternativeName>
        <fullName evidence="19">UDP-MurNAc-tripeptide synthetase</fullName>
    </alternativeName>
    <alternativeName>
        <fullName evidence="19">UDP-N-acetylmuramyl-tripeptide synthetase</fullName>
    </alternativeName>
</protein>
<feature type="binding site" evidence="19">
    <location>
        <begin position="113"/>
        <end position="119"/>
    </location>
    <ligand>
        <name>ATP</name>
        <dbReference type="ChEBI" id="CHEBI:30616"/>
    </ligand>
</feature>
<dbReference type="HAMAP" id="MF_00208">
    <property type="entry name" value="MurE"/>
    <property type="match status" value="1"/>
</dbReference>
<accession>A0A857DM54</accession>
<feature type="binding site" evidence="19">
    <location>
        <position position="463"/>
    </location>
    <ligand>
        <name>meso-2,6-diaminopimelate</name>
        <dbReference type="ChEBI" id="CHEBI:57791"/>
    </ligand>
</feature>
<evidence type="ECO:0000256" key="7">
    <source>
        <dbReference type="ARBA" id="ARBA00022840"/>
    </source>
</evidence>
<name>A0A857DM54_9FIRM</name>
<evidence type="ECO:0000256" key="5">
    <source>
        <dbReference type="ARBA" id="ARBA00022618"/>
    </source>
</evidence>
<evidence type="ECO:0000256" key="1">
    <source>
        <dbReference type="ARBA" id="ARBA00004752"/>
    </source>
</evidence>
<feature type="domain" description="Mur ligase central" evidence="23">
    <location>
        <begin position="111"/>
        <end position="313"/>
    </location>
</feature>
<dbReference type="GO" id="GO:0008360">
    <property type="term" value="P:regulation of cell shape"/>
    <property type="evidence" value="ECO:0007669"/>
    <property type="project" value="UniProtKB-KW"/>
</dbReference>
<dbReference type="Pfam" id="PF08245">
    <property type="entry name" value="Mur_ligase_M"/>
    <property type="match status" value="1"/>
</dbReference>
<dbReference type="NCBIfam" id="NF001124">
    <property type="entry name" value="PRK00139.1-2"/>
    <property type="match status" value="1"/>
</dbReference>
<comment type="cofactor">
    <cofactor evidence="19">
        <name>Mg(2+)</name>
        <dbReference type="ChEBI" id="CHEBI:18420"/>
    </cofactor>
</comment>
<evidence type="ECO:0000256" key="11">
    <source>
        <dbReference type="ARBA" id="ARBA00023316"/>
    </source>
</evidence>
<dbReference type="GO" id="GO:0071555">
    <property type="term" value="P:cell wall organization"/>
    <property type="evidence" value="ECO:0007669"/>
    <property type="project" value="UniProtKB-KW"/>
</dbReference>
<keyword evidence="5 19" id="KW-0132">Cell division</keyword>
<evidence type="ECO:0000256" key="16">
    <source>
        <dbReference type="ARBA" id="ARBA00075482"/>
    </source>
</evidence>
<evidence type="ECO:0000256" key="9">
    <source>
        <dbReference type="ARBA" id="ARBA00022984"/>
    </source>
</evidence>
<evidence type="ECO:0000256" key="14">
    <source>
        <dbReference type="ARBA" id="ARBA00066633"/>
    </source>
</evidence>
<dbReference type="RefSeq" id="WP_019226178.1">
    <property type="nucleotide sequence ID" value="NZ_CP046996.1"/>
</dbReference>
<dbReference type="Pfam" id="PF01225">
    <property type="entry name" value="Mur_ligase"/>
    <property type="match status" value="1"/>
</dbReference>
<feature type="binding site" evidence="19">
    <location>
        <position position="190"/>
    </location>
    <ligand>
        <name>UDP-N-acetyl-alpha-D-muramoyl-L-alanyl-D-glutamate</name>
        <dbReference type="ChEBI" id="CHEBI:83900"/>
    </ligand>
</feature>
<dbReference type="InterPro" id="IPR018109">
    <property type="entry name" value="Folylpolyglutamate_synth_CS"/>
</dbReference>
<evidence type="ECO:0000256" key="2">
    <source>
        <dbReference type="ARBA" id="ARBA00005898"/>
    </source>
</evidence>
<comment type="function">
    <text evidence="13 19">Catalyzes the addition of meso-diaminopimelic acid to the nucleotide precursor UDP-N-acetylmuramoyl-L-alanyl-D-glutamate (UMAG) in the biosynthesis of bacterial cell-wall peptidoglycan.</text>
</comment>
<proteinExistence type="inferred from homology"/>
<dbReference type="PANTHER" id="PTHR23135">
    <property type="entry name" value="MUR LIGASE FAMILY MEMBER"/>
    <property type="match status" value="1"/>
</dbReference>
<feature type="binding site" evidence="19">
    <location>
        <position position="35"/>
    </location>
    <ligand>
        <name>UDP-N-acetyl-alpha-D-muramoyl-L-alanyl-D-glutamate</name>
        <dbReference type="ChEBI" id="CHEBI:83900"/>
    </ligand>
</feature>
<comment type="pathway">
    <text evidence="1 19 20">Cell wall biogenesis; peptidoglycan biosynthesis.</text>
</comment>
<organism evidence="24 25">
    <name type="scientific">Dehalobacter restrictus</name>
    <dbReference type="NCBI Taxonomy" id="55583"/>
    <lineage>
        <taxon>Bacteria</taxon>
        <taxon>Bacillati</taxon>
        <taxon>Bacillota</taxon>
        <taxon>Clostridia</taxon>
        <taxon>Eubacteriales</taxon>
        <taxon>Desulfitobacteriaceae</taxon>
        <taxon>Dehalobacter</taxon>
    </lineage>
</organism>
<comment type="catalytic activity">
    <reaction evidence="12 19">
        <text>UDP-N-acetyl-alpha-D-muramoyl-L-alanyl-D-glutamate + meso-2,6-diaminopimelate + ATP = UDP-N-acetyl-alpha-D-muramoyl-L-alanyl-gamma-D-glutamyl-meso-2,6-diaminopimelate + ADP + phosphate + H(+)</text>
        <dbReference type="Rhea" id="RHEA:23676"/>
        <dbReference type="ChEBI" id="CHEBI:15378"/>
        <dbReference type="ChEBI" id="CHEBI:30616"/>
        <dbReference type="ChEBI" id="CHEBI:43474"/>
        <dbReference type="ChEBI" id="CHEBI:57791"/>
        <dbReference type="ChEBI" id="CHEBI:83900"/>
        <dbReference type="ChEBI" id="CHEBI:83905"/>
        <dbReference type="ChEBI" id="CHEBI:456216"/>
        <dbReference type="EC" id="6.3.2.13"/>
    </reaction>
</comment>
<dbReference type="EC" id="6.3.2.13" evidence="14 19"/>
<evidence type="ECO:0000256" key="13">
    <source>
        <dbReference type="ARBA" id="ARBA00056782"/>
    </source>
</evidence>
<dbReference type="InterPro" id="IPR035911">
    <property type="entry name" value="MurE/MurF_N"/>
</dbReference>
<dbReference type="GO" id="GO:0004326">
    <property type="term" value="F:tetrahydrofolylpolyglutamate synthase activity"/>
    <property type="evidence" value="ECO:0007669"/>
    <property type="project" value="InterPro"/>
</dbReference>
<dbReference type="SUPFAM" id="SSF53244">
    <property type="entry name" value="MurD-like peptide ligases, peptide-binding domain"/>
    <property type="match status" value="1"/>
</dbReference>
<dbReference type="InterPro" id="IPR036565">
    <property type="entry name" value="Mur-like_cat_sf"/>
</dbReference>
<evidence type="ECO:0000256" key="17">
    <source>
        <dbReference type="ARBA" id="ARBA00076158"/>
    </source>
</evidence>
<keyword evidence="4 19" id="KW-0436">Ligase</keyword>
<feature type="binding site" evidence="19">
    <location>
        <position position="182"/>
    </location>
    <ligand>
        <name>UDP-N-acetyl-alpha-D-muramoyl-L-alanyl-D-glutamate</name>
        <dbReference type="ChEBI" id="CHEBI:83900"/>
    </ligand>
</feature>
<comment type="similarity">
    <text evidence="2 19">Belongs to the MurCDEF family. MurE subfamily.</text>
</comment>
<evidence type="ECO:0000256" key="12">
    <source>
        <dbReference type="ARBA" id="ARBA00050251"/>
    </source>
</evidence>
<keyword evidence="7 19" id="KW-0067">ATP-binding</keyword>
<dbReference type="InterPro" id="IPR036615">
    <property type="entry name" value="Mur_ligase_C_dom_sf"/>
</dbReference>
<dbReference type="Pfam" id="PF02875">
    <property type="entry name" value="Mur_ligase_C"/>
    <property type="match status" value="1"/>
</dbReference>
<dbReference type="PANTHER" id="PTHR23135:SF4">
    <property type="entry name" value="UDP-N-ACETYLMURAMOYL-L-ALANYL-D-GLUTAMATE--2,6-DIAMINOPIMELATE LIGASE MURE HOMOLOG, CHLOROPLASTIC"/>
    <property type="match status" value="1"/>
</dbReference>
<keyword evidence="10 19" id="KW-0131">Cell cycle</keyword>
<dbReference type="InterPro" id="IPR005761">
    <property type="entry name" value="UDP-N-AcMur-Glu-dNH2Pim_ligase"/>
</dbReference>
<comment type="subcellular location">
    <subcellularLocation>
        <location evidence="19 20">Cytoplasm</location>
    </subcellularLocation>
</comment>
<evidence type="ECO:0000256" key="8">
    <source>
        <dbReference type="ARBA" id="ARBA00022960"/>
    </source>
</evidence>
<dbReference type="FunFam" id="3.90.190.20:FF:000006">
    <property type="entry name" value="UDP-N-acetylmuramoyl-L-alanyl-D-glutamate--2,6-diaminopimelate ligase"/>
    <property type="match status" value="1"/>
</dbReference>
<gene>
    <name evidence="19" type="primary">murE</name>
    <name evidence="24" type="ORF">GQ588_11395</name>
</gene>
<reference evidence="24 25" key="1">
    <citation type="submission" date="2019-12" db="EMBL/GenBank/DDBJ databases">
        <title>Sequence classification of anaerobic respiratory reductive dehalogenases: First we see many, then we see few.</title>
        <authorList>
            <person name="Molenda O."/>
            <person name="Puentes Jacome L.A."/>
            <person name="Cao X."/>
            <person name="Nesbo C.L."/>
            <person name="Tang S."/>
            <person name="Morson N."/>
            <person name="Patron J."/>
            <person name="Lomheim L."/>
            <person name="Wishart D.S."/>
            <person name="Edwards E.A."/>
        </authorList>
    </citation>
    <scope>NUCLEOTIDE SEQUENCE [LARGE SCALE GENOMIC DNA]</scope>
    <source>
        <strain evidence="24 25">12DCA</strain>
    </source>
</reference>
<feature type="binding site" evidence="19">
    <location>
        <position position="385"/>
    </location>
    <ligand>
        <name>meso-2,6-diaminopimelate</name>
        <dbReference type="ChEBI" id="CHEBI:57791"/>
    </ligand>
</feature>
<dbReference type="Gene3D" id="3.40.1190.10">
    <property type="entry name" value="Mur-like, catalytic domain"/>
    <property type="match status" value="1"/>
</dbReference>
<dbReference type="AlphaFoldDB" id="A0A857DM54"/>
<evidence type="ECO:0000256" key="18">
    <source>
        <dbReference type="ARBA" id="ARBA00081560"/>
    </source>
</evidence>
<evidence type="ECO:0000259" key="23">
    <source>
        <dbReference type="Pfam" id="PF08245"/>
    </source>
</evidence>
<feature type="short sequence motif" description="Meso-diaminopimelate recognition motif" evidence="19">
    <location>
        <begin position="409"/>
        <end position="412"/>
    </location>
</feature>
<dbReference type="UniPathway" id="UPA00219"/>
<evidence type="ECO:0000256" key="10">
    <source>
        <dbReference type="ARBA" id="ARBA00023306"/>
    </source>
</evidence>
<feature type="modified residue" description="N6-carboxylysine" evidence="19">
    <location>
        <position position="222"/>
    </location>
</feature>
<dbReference type="GO" id="GO:0005737">
    <property type="term" value="C:cytoplasm"/>
    <property type="evidence" value="ECO:0007669"/>
    <property type="project" value="UniProtKB-SubCell"/>
</dbReference>
<evidence type="ECO:0000313" key="25">
    <source>
        <dbReference type="Proteomes" id="UP000430508"/>
    </source>
</evidence>